<organism evidence="1 2">
    <name type="scientific">Streptomyces dengpaensis</name>
    <dbReference type="NCBI Taxonomy" id="2049881"/>
    <lineage>
        <taxon>Bacteria</taxon>
        <taxon>Bacillati</taxon>
        <taxon>Actinomycetota</taxon>
        <taxon>Actinomycetes</taxon>
        <taxon>Kitasatosporales</taxon>
        <taxon>Streptomycetaceae</taxon>
        <taxon>Streptomyces</taxon>
    </lineage>
</organism>
<dbReference type="Proteomes" id="UP000238413">
    <property type="component" value="Chromosome"/>
</dbReference>
<reference evidence="1 2" key="1">
    <citation type="submission" date="2018-02" db="EMBL/GenBank/DDBJ databases">
        <title>Complete genome sequence of Streptomyces dengpaensis, the producer of angucyclines.</title>
        <authorList>
            <person name="Yumei L."/>
        </authorList>
    </citation>
    <scope>NUCLEOTIDE SEQUENCE [LARGE SCALE GENOMIC DNA]</scope>
    <source>
        <strain evidence="1 2">XZHG99</strain>
    </source>
</reference>
<protein>
    <submittedName>
        <fullName evidence="1">Uncharacterized protein</fullName>
    </submittedName>
</protein>
<sequence>MTHLYLGVEGAFLPAARSSPGKRHAQADLAAAASRQPGRMVATVMVASSRLNLSPMHLRLPAPKGTTCLRGRAATWRIARPAAWYATRR</sequence>
<proteinExistence type="predicted"/>
<accession>A0ABM6SJD7</accession>
<keyword evidence="2" id="KW-1185">Reference proteome</keyword>
<dbReference type="EMBL" id="CP026652">
    <property type="protein sequence ID" value="AVH54780.1"/>
    <property type="molecule type" value="Genomic_DNA"/>
</dbReference>
<name>A0ABM6SJD7_9ACTN</name>
<gene>
    <name evidence="1" type="ORF">C4B68_01980</name>
</gene>
<evidence type="ECO:0000313" key="2">
    <source>
        <dbReference type="Proteomes" id="UP000238413"/>
    </source>
</evidence>
<evidence type="ECO:0000313" key="1">
    <source>
        <dbReference type="EMBL" id="AVH54780.1"/>
    </source>
</evidence>